<evidence type="ECO:0000256" key="5">
    <source>
        <dbReference type="ARBA" id="ARBA00022989"/>
    </source>
</evidence>
<feature type="transmembrane region" description="Helical" evidence="7">
    <location>
        <begin position="157"/>
        <end position="182"/>
    </location>
</feature>
<reference evidence="9" key="1">
    <citation type="submission" date="2017-06" db="EMBL/GenBank/DDBJ databases">
        <title>FDA dAtabase for Regulatory Grade micrObial Sequences (FDA-ARGOS): Supporting development and validation of Infectious Disease Dx tests.</title>
        <authorList>
            <person name="Minogue T."/>
            <person name="Wolcott M."/>
            <person name="Wasieloski L."/>
            <person name="Aguilar W."/>
            <person name="Moore D."/>
            <person name="Tallon L."/>
            <person name="Sadzewicz L."/>
            <person name="Sengamalay N."/>
            <person name="Ott S."/>
            <person name="Godinez A."/>
            <person name="Nagaraj S."/>
            <person name="Nadendla S."/>
            <person name="Geyer C."/>
            <person name="Sichtig H."/>
        </authorList>
    </citation>
    <scope>NUCLEOTIDE SEQUENCE [LARGE SCALE GENOMIC DNA]</scope>
    <source>
        <strain evidence="9">FDAARGOS_289</strain>
    </source>
</reference>
<evidence type="ECO:0000313" key="8">
    <source>
        <dbReference type="EMBL" id="ASE38684.1"/>
    </source>
</evidence>
<evidence type="ECO:0000256" key="7">
    <source>
        <dbReference type="SAM" id="Phobius"/>
    </source>
</evidence>
<feature type="transmembrane region" description="Helical" evidence="7">
    <location>
        <begin position="104"/>
        <end position="137"/>
    </location>
</feature>
<dbReference type="PANTHER" id="PTHR33452">
    <property type="entry name" value="OXIDOREDUCTASE CATD-RELATED"/>
    <property type="match status" value="1"/>
</dbReference>
<dbReference type="EMBL" id="CP022048">
    <property type="protein sequence ID" value="ASE38684.1"/>
    <property type="molecule type" value="Genomic_DNA"/>
</dbReference>
<dbReference type="InterPro" id="IPR051907">
    <property type="entry name" value="DoxX-like_oxidoreductase"/>
</dbReference>
<keyword evidence="6 7" id="KW-0472">Membrane</keyword>
<feature type="transmembrane region" description="Helical" evidence="7">
    <location>
        <begin position="50"/>
        <end position="72"/>
    </location>
</feature>
<organism evidence="8 9">
    <name type="scientific">Brevundimonas vesicularis</name>
    <name type="common">Pseudomonas vesicularis</name>
    <dbReference type="NCBI Taxonomy" id="41276"/>
    <lineage>
        <taxon>Bacteria</taxon>
        <taxon>Pseudomonadati</taxon>
        <taxon>Pseudomonadota</taxon>
        <taxon>Alphaproteobacteria</taxon>
        <taxon>Caulobacterales</taxon>
        <taxon>Caulobacteraceae</taxon>
        <taxon>Brevundimonas</taxon>
    </lineage>
</organism>
<keyword evidence="4 7" id="KW-0812">Transmembrane</keyword>
<name>A0A1Z3U6U9_BREVE</name>
<dbReference type="Pfam" id="PF07681">
    <property type="entry name" value="DoxX"/>
    <property type="match status" value="1"/>
</dbReference>
<dbReference type="InterPro" id="IPR032808">
    <property type="entry name" value="DoxX"/>
</dbReference>
<evidence type="ECO:0000256" key="3">
    <source>
        <dbReference type="ARBA" id="ARBA00022475"/>
    </source>
</evidence>
<evidence type="ECO:0000256" key="1">
    <source>
        <dbReference type="ARBA" id="ARBA00004651"/>
    </source>
</evidence>
<evidence type="ECO:0000256" key="2">
    <source>
        <dbReference type="ARBA" id="ARBA00006679"/>
    </source>
</evidence>
<keyword evidence="3" id="KW-1003">Cell membrane</keyword>
<sequence>MEGDASSPSLGRATDASLGHFRLRHSKRSLRPMIDLYRGLGLGVPALMDIAPLIARVVVGGMFFLSGFYKLFTPAQAEKMSKTMVEAGIAAPRQTAKFVSVCEFAFGALLIMGLFTSLAALVLLIISLVALVTVASKSVEGTSLGYRLSSYFDLPETLLMVILIWLIANGPGLWSLDFVLFLPRL</sequence>
<evidence type="ECO:0000256" key="6">
    <source>
        <dbReference type="ARBA" id="ARBA00023136"/>
    </source>
</evidence>
<accession>A0A1Z3U6U9</accession>
<dbReference type="GO" id="GO:0005886">
    <property type="term" value="C:plasma membrane"/>
    <property type="evidence" value="ECO:0007669"/>
    <property type="project" value="UniProtKB-SubCell"/>
</dbReference>
<dbReference type="KEGG" id="bvc:CEP68_03765"/>
<gene>
    <name evidence="8" type="ORF">CEP68_03765</name>
</gene>
<dbReference type="Proteomes" id="UP000197050">
    <property type="component" value="Chromosome"/>
</dbReference>
<protein>
    <submittedName>
        <fullName evidence="8">DoxX family protein</fullName>
    </submittedName>
</protein>
<comment type="subcellular location">
    <subcellularLocation>
        <location evidence="1">Cell membrane</location>
        <topology evidence="1">Multi-pass membrane protein</topology>
    </subcellularLocation>
</comment>
<evidence type="ECO:0000256" key="4">
    <source>
        <dbReference type="ARBA" id="ARBA00022692"/>
    </source>
</evidence>
<dbReference type="PANTHER" id="PTHR33452:SF1">
    <property type="entry name" value="INNER MEMBRANE PROTEIN YPHA-RELATED"/>
    <property type="match status" value="1"/>
</dbReference>
<keyword evidence="5 7" id="KW-1133">Transmembrane helix</keyword>
<proteinExistence type="inferred from homology"/>
<evidence type="ECO:0000313" key="9">
    <source>
        <dbReference type="Proteomes" id="UP000197050"/>
    </source>
</evidence>
<comment type="similarity">
    <text evidence="2">Belongs to the DoxX family.</text>
</comment>
<dbReference type="AlphaFoldDB" id="A0A1Z3U6U9"/>